<sequence>MERRRRTEPSPRVTALRRLLVLLTVAATATVAAATPGAAGTGTGDDRDDGAGGGDGGDPGSGAESIRMARATWDTGWFQAEVYRQLLEELGYSVESVTTMGNAEFYGAAAAGDVDLWANGWFPLHNTAIEEVGAKGAVEPVGTQVSDGARQGYLIDRASAERHDITSLADLADPAVAEHFDTDDDGKADLLGCQVGWGCESVIERHLDELGLRETVTHVQGNYAPRMDDVVERYQRSEPVLFYTWTPNWTVGELVPGEDVTWLDVPDGWPPNDIRAVGNSAFLDEHPPVRRLLRAVTIPLEDISAQNARMRAGEGAPADIRRHAREWIAQNRGQVDEWLATADPGRAQDGGPAGSGQNGGPAGSGQDDPAPTQDDGTLTVATRALAPFVVYSDGSYTGFSVELWRLIAENLGADYEIQQVNSLAKQIDDVERGAADVALGGLDITADRARSLALSQPTLDSGLQVMVASEEGSGIGSTLSRIASSRIVTWILWFAVIFGLILLVVGHIIWLLERRRNPDIPTDYLHGIPESIWWAVVAITPFGAGNNTPRRNLARVFAVGWILAGYFLLAYFTASITSTMAVDEIRGEITGPDDLAGHSVGSVAQTHGAQYLTARGLGPVLFDSPDEAYAALRAGSVDALVHDAPVLQYQAAHSGEGDLQVVGAVFEEFGYGVGSAYGSGLRQRIDVALLELVESGEYDTLYERWFGTSSP</sequence>
<evidence type="ECO:0000256" key="12">
    <source>
        <dbReference type="SAM" id="SignalP"/>
    </source>
</evidence>
<keyword evidence="4 11" id="KW-1133">Transmembrane helix</keyword>
<dbReference type="PANTHER" id="PTHR18966">
    <property type="entry name" value="IONOTROPIC GLUTAMATE RECEPTOR"/>
    <property type="match status" value="1"/>
</dbReference>
<evidence type="ECO:0000256" key="3">
    <source>
        <dbReference type="ARBA" id="ARBA00022692"/>
    </source>
</evidence>
<keyword evidence="7" id="KW-0675">Receptor</keyword>
<evidence type="ECO:0000256" key="6">
    <source>
        <dbReference type="ARBA" id="ARBA00023136"/>
    </source>
</evidence>
<dbReference type="InterPro" id="IPR001320">
    <property type="entry name" value="Iontro_rcpt_C"/>
</dbReference>
<dbReference type="Gene3D" id="3.40.190.10">
    <property type="entry name" value="Periplasmic binding protein-like II"/>
    <property type="match status" value="2"/>
</dbReference>
<feature type="region of interest" description="Disordered" evidence="10">
    <location>
        <begin position="36"/>
        <end position="64"/>
    </location>
</feature>
<evidence type="ECO:0000256" key="11">
    <source>
        <dbReference type="SAM" id="Phobius"/>
    </source>
</evidence>
<feature type="transmembrane region" description="Helical" evidence="11">
    <location>
        <begin position="556"/>
        <end position="576"/>
    </location>
</feature>
<feature type="compositionally biased region" description="Gly residues" evidence="10">
    <location>
        <begin position="51"/>
        <end position="60"/>
    </location>
</feature>
<evidence type="ECO:0000259" key="13">
    <source>
        <dbReference type="SMART" id="SM00062"/>
    </source>
</evidence>
<evidence type="ECO:0000256" key="5">
    <source>
        <dbReference type="ARBA" id="ARBA00023065"/>
    </source>
</evidence>
<dbReference type="InterPro" id="IPR007210">
    <property type="entry name" value="ABC_Gly_betaine_transp_sub-bd"/>
</dbReference>
<dbReference type="EMBL" id="PYGE01000019">
    <property type="protein sequence ID" value="PSK98620.1"/>
    <property type="molecule type" value="Genomic_DNA"/>
</dbReference>
<dbReference type="NCBIfam" id="NF008334">
    <property type="entry name" value="PRK11119.1"/>
    <property type="match status" value="1"/>
</dbReference>
<dbReference type="GO" id="GO:0043190">
    <property type="term" value="C:ATP-binding cassette (ABC) transporter complex"/>
    <property type="evidence" value="ECO:0007669"/>
    <property type="project" value="InterPro"/>
</dbReference>
<dbReference type="InterPro" id="IPR001638">
    <property type="entry name" value="Solute-binding_3/MltF_N"/>
</dbReference>
<evidence type="ECO:0000256" key="10">
    <source>
        <dbReference type="SAM" id="MobiDB-lite"/>
    </source>
</evidence>
<keyword evidence="16" id="KW-1185">Reference proteome</keyword>
<keyword evidence="12" id="KW-0732">Signal</keyword>
<dbReference type="Pfam" id="PF00497">
    <property type="entry name" value="SBP_bac_3"/>
    <property type="match status" value="1"/>
</dbReference>
<comment type="caution">
    <text evidence="15">The sequence shown here is derived from an EMBL/GenBank/DDBJ whole genome shotgun (WGS) entry which is preliminary data.</text>
</comment>
<accession>A0A2P8DN52</accession>
<comment type="subcellular location">
    <subcellularLocation>
        <location evidence="1">Membrane</location>
        <topology evidence="1">Multi-pass membrane protein</topology>
    </subcellularLocation>
</comment>
<evidence type="ECO:0000256" key="8">
    <source>
        <dbReference type="ARBA" id="ARBA00023180"/>
    </source>
</evidence>
<dbReference type="SUPFAM" id="SSF81324">
    <property type="entry name" value="Voltage-gated potassium channels"/>
    <property type="match status" value="1"/>
</dbReference>
<evidence type="ECO:0000256" key="9">
    <source>
        <dbReference type="ARBA" id="ARBA00023303"/>
    </source>
</evidence>
<feature type="region of interest" description="Disordered" evidence="10">
    <location>
        <begin position="342"/>
        <end position="376"/>
    </location>
</feature>
<dbReference type="SMART" id="SM00079">
    <property type="entry name" value="PBPe"/>
    <property type="match status" value="1"/>
</dbReference>
<dbReference type="Gene3D" id="3.40.190.100">
    <property type="entry name" value="Glycine betaine-binding periplasmic protein, domain 2"/>
    <property type="match status" value="1"/>
</dbReference>
<dbReference type="Pfam" id="PF04069">
    <property type="entry name" value="OpuAC"/>
    <property type="match status" value="1"/>
</dbReference>
<feature type="chain" id="PRO_5015170706" evidence="12">
    <location>
        <begin position="35"/>
        <end position="711"/>
    </location>
</feature>
<feature type="domain" description="Solute-binding protein family 3/N-terminal" evidence="13">
    <location>
        <begin position="377"/>
        <end position="709"/>
    </location>
</feature>
<protein>
    <submittedName>
        <fullName evidence="15">ABC-type proline/glycine betaine transport system substrate-binding protein</fullName>
    </submittedName>
</protein>
<dbReference type="Gene3D" id="1.10.287.70">
    <property type="match status" value="1"/>
</dbReference>
<feature type="signal peptide" evidence="12">
    <location>
        <begin position="1"/>
        <end position="34"/>
    </location>
</feature>
<keyword evidence="9" id="KW-0407">Ion channel</keyword>
<dbReference type="Gene3D" id="3.10.105.10">
    <property type="entry name" value="Dipeptide-binding Protein, Domain 3"/>
    <property type="match status" value="1"/>
</dbReference>
<name>A0A2P8DN52_9ACTN</name>
<dbReference type="SUPFAM" id="SSF53850">
    <property type="entry name" value="Periplasmic binding protein-like II"/>
    <property type="match status" value="2"/>
</dbReference>
<feature type="compositionally biased region" description="Gly residues" evidence="10">
    <location>
        <begin position="351"/>
        <end position="363"/>
    </location>
</feature>
<dbReference type="InterPro" id="IPR015683">
    <property type="entry name" value="Ionotropic_Glu_rcpt"/>
</dbReference>
<organism evidence="15 16">
    <name type="scientific">Haloactinopolyspora alba</name>
    <dbReference type="NCBI Taxonomy" id="648780"/>
    <lineage>
        <taxon>Bacteria</taxon>
        <taxon>Bacillati</taxon>
        <taxon>Actinomycetota</taxon>
        <taxon>Actinomycetes</taxon>
        <taxon>Jiangellales</taxon>
        <taxon>Jiangellaceae</taxon>
        <taxon>Haloactinopolyspora</taxon>
    </lineage>
</organism>
<keyword evidence="8" id="KW-0325">Glycoprotein</keyword>
<dbReference type="OrthoDB" id="8454826at2"/>
<evidence type="ECO:0000259" key="14">
    <source>
        <dbReference type="SMART" id="SM00079"/>
    </source>
</evidence>
<dbReference type="Pfam" id="PF00060">
    <property type="entry name" value="Lig_chan"/>
    <property type="match status" value="1"/>
</dbReference>
<dbReference type="SMART" id="SM00062">
    <property type="entry name" value="PBPb"/>
    <property type="match status" value="1"/>
</dbReference>
<feature type="domain" description="Ionotropic glutamate receptor C-terminal" evidence="14">
    <location>
        <begin position="377"/>
        <end position="708"/>
    </location>
</feature>
<keyword evidence="2" id="KW-0813">Transport</keyword>
<reference evidence="15 16" key="1">
    <citation type="submission" date="2018-03" db="EMBL/GenBank/DDBJ databases">
        <title>Genomic Encyclopedia of Archaeal and Bacterial Type Strains, Phase II (KMG-II): from individual species to whole genera.</title>
        <authorList>
            <person name="Goeker M."/>
        </authorList>
    </citation>
    <scope>NUCLEOTIDE SEQUENCE [LARGE SCALE GENOMIC DNA]</scope>
    <source>
        <strain evidence="15 16">DSM 45211</strain>
    </source>
</reference>
<keyword evidence="5" id="KW-0406">Ion transport</keyword>
<keyword evidence="3 11" id="KW-0812">Transmembrane</keyword>
<evidence type="ECO:0000256" key="2">
    <source>
        <dbReference type="ARBA" id="ARBA00022448"/>
    </source>
</evidence>
<keyword evidence="6 11" id="KW-0472">Membrane</keyword>
<evidence type="ECO:0000313" key="16">
    <source>
        <dbReference type="Proteomes" id="UP000243528"/>
    </source>
</evidence>
<evidence type="ECO:0000313" key="15">
    <source>
        <dbReference type="EMBL" id="PSK98620.1"/>
    </source>
</evidence>
<dbReference type="GO" id="GO:0015276">
    <property type="term" value="F:ligand-gated monoatomic ion channel activity"/>
    <property type="evidence" value="ECO:0007669"/>
    <property type="project" value="InterPro"/>
</dbReference>
<dbReference type="AlphaFoldDB" id="A0A2P8DN52"/>
<evidence type="ECO:0000256" key="1">
    <source>
        <dbReference type="ARBA" id="ARBA00004141"/>
    </source>
</evidence>
<feature type="transmembrane region" description="Helical" evidence="11">
    <location>
        <begin position="490"/>
        <end position="512"/>
    </location>
</feature>
<evidence type="ECO:0000256" key="7">
    <source>
        <dbReference type="ARBA" id="ARBA00023170"/>
    </source>
</evidence>
<dbReference type="Proteomes" id="UP000243528">
    <property type="component" value="Unassembled WGS sequence"/>
</dbReference>
<gene>
    <name evidence="15" type="ORF">CLV30_1191</name>
</gene>
<proteinExistence type="predicted"/>
<evidence type="ECO:0000256" key="4">
    <source>
        <dbReference type="ARBA" id="ARBA00022989"/>
    </source>
</evidence>